<gene>
    <name evidence="1" type="ORF">MNB_SV-15-644</name>
</gene>
<dbReference type="Pfam" id="PF05573">
    <property type="entry name" value="NosL"/>
    <property type="match status" value="1"/>
</dbReference>
<protein>
    <recommendedName>
        <fullName evidence="2">NosL family protein</fullName>
    </recommendedName>
</protein>
<name>A0A1W1EHG4_9ZZZZ</name>
<evidence type="ECO:0008006" key="2">
    <source>
        <dbReference type="Google" id="ProtNLM"/>
    </source>
</evidence>
<evidence type="ECO:0000313" key="1">
    <source>
        <dbReference type="EMBL" id="SHO80318.1"/>
    </source>
</evidence>
<proteinExistence type="predicted"/>
<dbReference type="SUPFAM" id="SSF160387">
    <property type="entry name" value="NosL/MerB-like"/>
    <property type="match status" value="1"/>
</dbReference>
<reference evidence="1" key="1">
    <citation type="submission" date="2016-10" db="EMBL/GenBank/DDBJ databases">
        <authorList>
            <person name="de Groot N.N."/>
        </authorList>
    </citation>
    <scope>NUCLEOTIDE SEQUENCE</scope>
</reference>
<dbReference type="Gene3D" id="3.30.70.2050">
    <property type="match status" value="1"/>
</dbReference>
<dbReference type="AlphaFoldDB" id="A0A1W1EHG4"/>
<accession>A0A1W1EHG4</accession>
<dbReference type="PANTHER" id="PTHR41247">
    <property type="entry name" value="HTH-TYPE TRANSCRIPTIONAL REPRESSOR YCNK"/>
    <property type="match status" value="1"/>
</dbReference>
<dbReference type="InterPro" id="IPR008719">
    <property type="entry name" value="N2O_reductase_NosL"/>
</dbReference>
<organism evidence="1">
    <name type="scientific">hydrothermal vent metagenome</name>
    <dbReference type="NCBI Taxonomy" id="652676"/>
    <lineage>
        <taxon>unclassified sequences</taxon>
        <taxon>metagenomes</taxon>
        <taxon>ecological metagenomes</taxon>
    </lineage>
</organism>
<sequence>MKKLLIALVVLFSMLNANEVIKPKMMKMFQTVPNGEIVQTGKSKAYCPICGMTLKMFYKTNYSAVDEHNNTKQFCSIHCLADAIINNNAKLSDIKVVDTISLKFIDAKKAFFVVGSTKKGTMSMVSKYAFKFNEDAQKFAKEFGGDVVKFDIAYKIASDELPKDNAMIEKKRAMARKHGEKLYNKICKKTQEKFTSISQTKTYIVDNNLCGDIKGKKLQMIAIYLYKKQDK</sequence>
<dbReference type="PANTHER" id="PTHR41247:SF1">
    <property type="entry name" value="HTH-TYPE TRANSCRIPTIONAL REPRESSOR YCNK"/>
    <property type="match status" value="1"/>
</dbReference>
<dbReference type="EMBL" id="FRYL01000004">
    <property type="protein sequence ID" value="SHO80318.1"/>
    <property type="molecule type" value="Genomic_DNA"/>
</dbReference>